<keyword evidence="4 8" id="KW-0472">Membrane</keyword>
<dbReference type="InterPro" id="IPR029095">
    <property type="entry name" value="NarX-like_N"/>
</dbReference>
<dbReference type="Gene3D" id="2.40.10.220">
    <property type="entry name" value="predicted glycosyltransferase like domains"/>
    <property type="match status" value="1"/>
</dbReference>
<protein>
    <submittedName>
        <fullName evidence="11">Methyl-accepting chemotaxis protein</fullName>
    </submittedName>
</protein>
<evidence type="ECO:0000313" key="12">
    <source>
        <dbReference type="Proteomes" id="UP001589645"/>
    </source>
</evidence>
<dbReference type="Gene3D" id="1.10.287.950">
    <property type="entry name" value="Methyl-accepting chemotaxis protein"/>
    <property type="match status" value="1"/>
</dbReference>
<dbReference type="Pfam" id="PF00015">
    <property type="entry name" value="MCPsignal"/>
    <property type="match status" value="1"/>
</dbReference>
<evidence type="ECO:0000256" key="8">
    <source>
        <dbReference type="SAM" id="Phobius"/>
    </source>
</evidence>
<evidence type="ECO:0000313" key="11">
    <source>
        <dbReference type="EMBL" id="MFB9134923.1"/>
    </source>
</evidence>
<feature type="domain" description="Methyl-accepting transducer" evidence="9">
    <location>
        <begin position="272"/>
        <end position="508"/>
    </location>
</feature>
<keyword evidence="5 7" id="KW-0807">Transducer</keyword>
<dbReference type="CDD" id="cd06225">
    <property type="entry name" value="HAMP"/>
    <property type="match status" value="1"/>
</dbReference>
<dbReference type="CDD" id="cd11386">
    <property type="entry name" value="MCP_signal"/>
    <property type="match status" value="1"/>
</dbReference>
<dbReference type="Gene3D" id="6.10.340.10">
    <property type="match status" value="1"/>
</dbReference>
<comment type="caution">
    <text evidence="11">The sequence shown here is derived from an EMBL/GenBank/DDBJ whole genome shotgun (WGS) entry which is preliminary data.</text>
</comment>
<dbReference type="RefSeq" id="WP_390191054.1">
    <property type="nucleotide sequence ID" value="NZ_JBHMEP010000001.1"/>
</dbReference>
<dbReference type="InterPro" id="IPR003660">
    <property type="entry name" value="HAMP_dom"/>
</dbReference>
<evidence type="ECO:0000259" key="9">
    <source>
        <dbReference type="PROSITE" id="PS50111"/>
    </source>
</evidence>
<name>A0ABV5HL17_9VIBR</name>
<dbReference type="Proteomes" id="UP001589645">
    <property type="component" value="Unassembled WGS sequence"/>
</dbReference>
<reference evidence="11 12" key="1">
    <citation type="submission" date="2024-09" db="EMBL/GenBank/DDBJ databases">
        <authorList>
            <person name="Sun Q."/>
            <person name="Mori K."/>
        </authorList>
    </citation>
    <scope>NUCLEOTIDE SEQUENCE [LARGE SCALE GENOMIC DNA]</scope>
    <source>
        <strain evidence="11 12">CECT 8064</strain>
    </source>
</reference>
<dbReference type="EMBL" id="JBHMEP010000001">
    <property type="protein sequence ID" value="MFB9134923.1"/>
    <property type="molecule type" value="Genomic_DNA"/>
</dbReference>
<feature type="transmembrane region" description="Helical" evidence="8">
    <location>
        <begin position="195"/>
        <end position="213"/>
    </location>
</feature>
<sequence>MAFGVIRLRWFSNLTIKRKLQILSLLFMAIISGLVSYTVLELTQQESDGMVINIAGRQRMLTQKFAKEFLVANEIAALTNRQADYSAMDKTKQLFDVSLTALINGGKTYLDPAMTKPIILPPAPDAVIDQLQQVQTLWNTQQDIIKRILESSPSLELLDELMTINLKTLTTMNDAVIQLSVSSHQKIADMERNQVILCFIALVIAIFMASQIAKGITSPILAAVQTTQRIANGDLKDYQQPRHTDNEVGALTKNIEQMRIALHDVINVVQVNSRQMSHSAHQVSDVSLEISSSSKLQQQGSSEVLSAIDSLLETSNVVSDNIANTTSFSQSTLTTAEQGIVLVNENIKQLSAAVGSVNSTAQQMEELKNFTVQINDITESIHNIADQTNLLALNAAIEAARAGEQGRGFAVVADEVRNLAARTSSSSRDISDLITQLMEKVEASVNSMHQVVNSVHHSQETSEKTVEAFTSMSEGIGKTTHDIDEISRFNQEQVQNLEYLDRKLKDLLTVLEESTNKARTTSMVANDLYQISEQLDHQLQGFVTEQSHSLTPKDNEKRKTPRADNKIRVLLAQNHLTSEGLTSDISMEGIKIRCAEQFDKNQRIDVELRLPDEIKTDASLKLTTKLMHMEPINDYFSYGLKFTHLSSSDSEQLKALFKYFKKPYKYNQ</sequence>
<keyword evidence="2 8" id="KW-0812">Transmembrane</keyword>
<evidence type="ECO:0000256" key="3">
    <source>
        <dbReference type="ARBA" id="ARBA00022989"/>
    </source>
</evidence>
<dbReference type="SUPFAM" id="SSF58104">
    <property type="entry name" value="Methyl-accepting chemotaxis protein (MCP) signaling domain"/>
    <property type="match status" value="1"/>
</dbReference>
<comment type="similarity">
    <text evidence="6">Belongs to the methyl-accepting chemotaxis (MCP) protein family.</text>
</comment>
<dbReference type="Pfam" id="PF00672">
    <property type="entry name" value="HAMP"/>
    <property type="match status" value="1"/>
</dbReference>
<dbReference type="Pfam" id="PF07238">
    <property type="entry name" value="PilZ"/>
    <property type="match status" value="1"/>
</dbReference>
<feature type="transmembrane region" description="Helical" evidence="8">
    <location>
        <begin position="20"/>
        <end position="40"/>
    </location>
</feature>
<dbReference type="SMART" id="SM00304">
    <property type="entry name" value="HAMP"/>
    <property type="match status" value="1"/>
</dbReference>
<feature type="domain" description="HAMP" evidence="10">
    <location>
        <begin position="214"/>
        <end position="267"/>
    </location>
</feature>
<dbReference type="SUPFAM" id="SSF141371">
    <property type="entry name" value="PilZ domain-like"/>
    <property type="match status" value="1"/>
</dbReference>
<comment type="subcellular location">
    <subcellularLocation>
        <location evidence="1">Membrane</location>
        <topology evidence="1">Multi-pass membrane protein</topology>
    </subcellularLocation>
</comment>
<dbReference type="PANTHER" id="PTHR32089:SF112">
    <property type="entry name" value="LYSOZYME-LIKE PROTEIN-RELATED"/>
    <property type="match status" value="1"/>
</dbReference>
<evidence type="ECO:0000259" key="10">
    <source>
        <dbReference type="PROSITE" id="PS50885"/>
    </source>
</evidence>
<keyword evidence="12" id="KW-1185">Reference proteome</keyword>
<evidence type="ECO:0000256" key="1">
    <source>
        <dbReference type="ARBA" id="ARBA00004141"/>
    </source>
</evidence>
<proteinExistence type="inferred from homology"/>
<dbReference type="InterPro" id="IPR009875">
    <property type="entry name" value="PilZ_domain"/>
</dbReference>
<evidence type="ECO:0000256" key="4">
    <source>
        <dbReference type="ARBA" id="ARBA00023136"/>
    </source>
</evidence>
<dbReference type="Pfam" id="PF13675">
    <property type="entry name" value="PilJ"/>
    <property type="match status" value="1"/>
</dbReference>
<dbReference type="PROSITE" id="PS50885">
    <property type="entry name" value="HAMP"/>
    <property type="match status" value="1"/>
</dbReference>
<evidence type="ECO:0000256" key="2">
    <source>
        <dbReference type="ARBA" id="ARBA00022692"/>
    </source>
</evidence>
<keyword evidence="3 8" id="KW-1133">Transmembrane helix</keyword>
<gene>
    <name evidence="11" type="ORF">ACFFUV_08000</name>
</gene>
<dbReference type="InterPro" id="IPR004089">
    <property type="entry name" value="MCPsignal_dom"/>
</dbReference>
<dbReference type="PANTHER" id="PTHR32089">
    <property type="entry name" value="METHYL-ACCEPTING CHEMOTAXIS PROTEIN MCPB"/>
    <property type="match status" value="1"/>
</dbReference>
<organism evidence="11 12">
    <name type="scientific">Vibrio olivae</name>
    <dbReference type="NCBI Taxonomy" id="1243002"/>
    <lineage>
        <taxon>Bacteria</taxon>
        <taxon>Pseudomonadati</taxon>
        <taxon>Pseudomonadota</taxon>
        <taxon>Gammaproteobacteria</taxon>
        <taxon>Vibrionales</taxon>
        <taxon>Vibrionaceae</taxon>
        <taxon>Vibrio</taxon>
    </lineage>
</organism>
<dbReference type="PROSITE" id="PS50111">
    <property type="entry name" value="CHEMOTAXIS_TRANSDUC_2"/>
    <property type="match status" value="1"/>
</dbReference>
<dbReference type="SMART" id="SM00283">
    <property type="entry name" value="MA"/>
    <property type="match status" value="1"/>
</dbReference>
<evidence type="ECO:0000256" key="7">
    <source>
        <dbReference type="PROSITE-ProRule" id="PRU00284"/>
    </source>
</evidence>
<evidence type="ECO:0000256" key="6">
    <source>
        <dbReference type="ARBA" id="ARBA00029447"/>
    </source>
</evidence>
<evidence type="ECO:0000256" key="5">
    <source>
        <dbReference type="ARBA" id="ARBA00023224"/>
    </source>
</evidence>
<accession>A0ABV5HL17</accession>